<dbReference type="EMBL" id="JAEEGB010000051">
    <property type="protein sequence ID" value="MBI6875703.1"/>
    <property type="molecule type" value="Genomic_DNA"/>
</dbReference>
<gene>
    <name evidence="1" type="ORF">I6U51_23830</name>
</gene>
<evidence type="ECO:0000313" key="1">
    <source>
        <dbReference type="EMBL" id="MBI6875703.1"/>
    </source>
</evidence>
<reference evidence="1" key="1">
    <citation type="submission" date="2020-12" db="EMBL/GenBank/DDBJ databases">
        <title>Clostridium thailandense sp. nov., a novel acetogenic bacterium isolated from peat land soil in Thailand.</title>
        <authorList>
            <person name="Chaikitkaew S."/>
            <person name="Birkeland N.K."/>
        </authorList>
    </citation>
    <scope>NUCLEOTIDE SEQUENCE</scope>
    <source>
        <strain evidence="1">DSM 17425</strain>
    </source>
</reference>
<comment type="caution">
    <text evidence="1">The sequence shown here is derived from an EMBL/GenBank/DDBJ whole genome shotgun (WGS) entry which is preliminary data.</text>
</comment>
<evidence type="ECO:0000313" key="2">
    <source>
        <dbReference type="Proteomes" id="UP000622687"/>
    </source>
</evidence>
<dbReference type="RefSeq" id="WP_211145045.1">
    <property type="nucleotide sequence ID" value="NZ_JAEEGB010000051.1"/>
</dbReference>
<sequence>MRIKNNKVDCIFILKMGKIIILEVDIYNRTRKTKIKDVIDVLAETKAAVEFWIVCKCKNREQVRGIKYI</sequence>
<dbReference type="AlphaFoldDB" id="A0A934HYK0"/>
<accession>A0A934HYK0</accession>
<protein>
    <submittedName>
        <fullName evidence="1">Uncharacterized protein</fullName>
    </submittedName>
</protein>
<keyword evidence="2" id="KW-1185">Reference proteome</keyword>
<name>A0A934HYK0_9CLOT</name>
<proteinExistence type="predicted"/>
<organism evidence="1 2">
    <name type="scientific">Clostridium aciditolerans</name>
    <dbReference type="NCBI Taxonomy" id="339861"/>
    <lineage>
        <taxon>Bacteria</taxon>
        <taxon>Bacillati</taxon>
        <taxon>Bacillota</taxon>
        <taxon>Clostridia</taxon>
        <taxon>Eubacteriales</taxon>
        <taxon>Clostridiaceae</taxon>
        <taxon>Clostridium</taxon>
    </lineage>
</organism>
<dbReference type="Proteomes" id="UP000622687">
    <property type="component" value="Unassembled WGS sequence"/>
</dbReference>